<dbReference type="RefSeq" id="WP_131152630.1">
    <property type="nucleotide sequence ID" value="NZ_SJTG01000007.1"/>
</dbReference>
<accession>A0A4R0YE07</accession>
<gene>
    <name evidence="1" type="ORF">EZM97_35390</name>
</gene>
<name>A0A4R0YE07_9GAMM</name>
<organism evidence="1 2">
    <name type="scientific">Dyella soli</name>
    <dbReference type="NCBI Taxonomy" id="522319"/>
    <lineage>
        <taxon>Bacteria</taxon>
        <taxon>Pseudomonadati</taxon>
        <taxon>Pseudomonadota</taxon>
        <taxon>Gammaproteobacteria</taxon>
        <taxon>Lysobacterales</taxon>
        <taxon>Rhodanobacteraceae</taxon>
        <taxon>Dyella</taxon>
    </lineage>
</organism>
<keyword evidence="2" id="KW-1185">Reference proteome</keyword>
<protein>
    <submittedName>
        <fullName evidence="1">Uncharacterized protein</fullName>
    </submittedName>
</protein>
<comment type="caution">
    <text evidence="1">The sequence shown here is derived from an EMBL/GenBank/DDBJ whole genome shotgun (WGS) entry which is preliminary data.</text>
</comment>
<reference evidence="1 2" key="1">
    <citation type="submission" date="2019-02" db="EMBL/GenBank/DDBJ databases">
        <title>Dyella amyloliquefaciens sp. nov., isolated from forest soil.</title>
        <authorList>
            <person name="Gao Z.-H."/>
            <person name="Qiu L.-H."/>
        </authorList>
    </citation>
    <scope>NUCLEOTIDE SEQUENCE [LARGE SCALE GENOMIC DNA]</scope>
    <source>
        <strain evidence="1 2">KACC 12747</strain>
    </source>
</reference>
<evidence type="ECO:0000313" key="1">
    <source>
        <dbReference type="EMBL" id="TCI06203.1"/>
    </source>
</evidence>
<dbReference type="AlphaFoldDB" id="A0A4R0YE07"/>
<dbReference type="EMBL" id="SJTG01000007">
    <property type="protein sequence ID" value="TCI06203.1"/>
    <property type="molecule type" value="Genomic_DNA"/>
</dbReference>
<sequence length="163" mass="18438">MIIGIVFAALLAAASPPQSGLEYRYVNFATPQSFNNGQSGFVIDMVERGISAGHTFSTFRNCERPSDYVCLWTNNIHFVVPKDKLYEGRSWISDGDSFHVLGEGVIRVLGVSRRVWFIASRQEFYNATFSYSDDLGLLAMKFTDRSTETIEYYFVEGQKGFPK</sequence>
<dbReference type="Proteomes" id="UP000291822">
    <property type="component" value="Unassembled WGS sequence"/>
</dbReference>
<proteinExistence type="predicted"/>
<evidence type="ECO:0000313" key="2">
    <source>
        <dbReference type="Proteomes" id="UP000291822"/>
    </source>
</evidence>